<dbReference type="RefSeq" id="WP_130411358.1">
    <property type="nucleotide sequence ID" value="NZ_SGWX01000001.1"/>
</dbReference>
<dbReference type="AlphaFoldDB" id="A0A4Q7M009"/>
<accession>A0A4Q7M009</accession>
<dbReference type="Proteomes" id="UP000293852">
    <property type="component" value="Unassembled WGS sequence"/>
</dbReference>
<evidence type="ECO:0000313" key="2">
    <source>
        <dbReference type="EMBL" id="RZS59872.1"/>
    </source>
</evidence>
<reference evidence="2 3" key="1">
    <citation type="submission" date="2019-02" db="EMBL/GenBank/DDBJ databases">
        <title>Sequencing the genomes of 1000 actinobacteria strains.</title>
        <authorList>
            <person name="Klenk H.-P."/>
        </authorList>
    </citation>
    <scope>NUCLEOTIDE SEQUENCE [LARGE SCALE GENOMIC DNA]</scope>
    <source>
        <strain evidence="2 3">DSM 16932</strain>
    </source>
</reference>
<dbReference type="EMBL" id="SGWX01000001">
    <property type="protein sequence ID" value="RZS59872.1"/>
    <property type="molecule type" value="Genomic_DNA"/>
</dbReference>
<evidence type="ECO:0000313" key="3">
    <source>
        <dbReference type="Proteomes" id="UP000293852"/>
    </source>
</evidence>
<protein>
    <submittedName>
        <fullName evidence="2">Uncharacterized protein YdeI (YjbR/CyaY-like superfamily)</fullName>
    </submittedName>
</protein>
<feature type="region of interest" description="Disordered" evidence="1">
    <location>
        <begin position="194"/>
        <end position="216"/>
    </location>
</feature>
<comment type="caution">
    <text evidence="2">The sequence shown here is derived from an EMBL/GenBank/DDBJ whole genome shotgun (WGS) entry which is preliminary data.</text>
</comment>
<sequence length="216" mass="23780">MVAGPLPDELVLPDVAAWRAWLDAHEEEPDGVWLVLARKSRDAPTTLTHDVALEEALCSGWIDGQARSRDEDTSLQRFTPCRARSVWSARNVGIVGRLTEQGRMRPRGLAEVERAKADGRWERAYGGSQDIEVPPEWAAVLAASPLAAANFALLTAQNRFAILFRLTHAKRAETRARNAAMYVAMLERGESVYPQRRRLTAQPAPDDTGTGGQDGP</sequence>
<dbReference type="Pfam" id="PF13376">
    <property type="entry name" value="OmdA"/>
    <property type="match status" value="1"/>
</dbReference>
<proteinExistence type="predicted"/>
<gene>
    <name evidence="2" type="ORF">EV386_0108</name>
</gene>
<keyword evidence="3" id="KW-1185">Reference proteome</keyword>
<dbReference type="OrthoDB" id="9796999at2"/>
<evidence type="ECO:0000256" key="1">
    <source>
        <dbReference type="SAM" id="MobiDB-lite"/>
    </source>
</evidence>
<organism evidence="2 3">
    <name type="scientific">Xylanimonas ulmi</name>
    <dbReference type="NCBI Taxonomy" id="228973"/>
    <lineage>
        <taxon>Bacteria</taxon>
        <taxon>Bacillati</taxon>
        <taxon>Actinomycetota</taxon>
        <taxon>Actinomycetes</taxon>
        <taxon>Micrococcales</taxon>
        <taxon>Promicromonosporaceae</taxon>
        <taxon>Xylanimonas</taxon>
    </lineage>
</organism>
<name>A0A4Q7M009_9MICO</name>